<feature type="region of interest" description="Disordered" evidence="3">
    <location>
        <begin position="76"/>
        <end position="131"/>
    </location>
</feature>
<evidence type="ECO:0000313" key="4">
    <source>
        <dbReference type="EMBL" id="ORC34214.1"/>
    </source>
</evidence>
<dbReference type="GO" id="GO:0043093">
    <property type="term" value="P:FtsZ-dependent cytokinesis"/>
    <property type="evidence" value="ECO:0007669"/>
    <property type="project" value="InterPro"/>
</dbReference>
<evidence type="ECO:0000256" key="3">
    <source>
        <dbReference type="SAM" id="MobiDB-lite"/>
    </source>
</evidence>
<accession>A0A1Y1RX21</accession>
<keyword evidence="5" id="KW-1185">Reference proteome</keyword>
<name>A0A1Y1RX21_9SPIO</name>
<evidence type="ECO:0000313" key="5">
    <source>
        <dbReference type="Proteomes" id="UP000192343"/>
    </source>
</evidence>
<organism evidence="4 5">
    <name type="scientific">Marispirochaeta aestuarii</name>
    <dbReference type="NCBI Taxonomy" id="1963862"/>
    <lineage>
        <taxon>Bacteria</taxon>
        <taxon>Pseudomonadati</taxon>
        <taxon>Spirochaetota</taxon>
        <taxon>Spirochaetia</taxon>
        <taxon>Spirochaetales</taxon>
        <taxon>Spirochaetaceae</taxon>
        <taxon>Marispirochaeta</taxon>
    </lineage>
</organism>
<dbReference type="GO" id="GO:0090529">
    <property type="term" value="P:cell septum assembly"/>
    <property type="evidence" value="ECO:0007669"/>
    <property type="project" value="InterPro"/>
</dbReference>
<feature type="coiled-coil region" evidence="2">
    <location>
        <begin position="14"/>
        <end position="55"/>
    </location>
</feature>
<dbReference type="STRING" id="1963862.B4O97_12940"/>
<evidence type="ECO:0008006" key="6">
    <source>
        <dbReference type="Google" id="ProtNLM"/>
    </source>
</evidence>
<dbReference type="EMBL" id="MWQY01000014">
    <property type="protein sequence ID" value="ORC34214.1"/>
    <property type="molecule type" value="Genomic_DNA"/>
</dbReference>
<dbReference type="OrthoDB" id="363240at2"/>
<dbReference type="Pfam" id="PF06005">
    <property type="entry name" value="ZapB"/>
    <property type="match status" value="1"/>
</dbReference>
<protein>
    <recommendedName>
        <fullName evidence="6">Cell division protein ZapB</fullName>
    </recommendedName>
</protein>
<dbReference type="AlphaFoldDB" id="A0A1Y1RX21"/>
<reference evidence="4 5" key="1">
    <citation type="submission" date="2017-03" db="EMBL/GenBank/DDBJ databases">
        <title>Draft Genome sequence of Marispirochaeta sp. strain JC444.</title>
        <authorList>
            <person name="Shivani Y."/>
            <person name="Subhash Y."/>
            <person name="Sasikala C."/>
            <person name="Ramana C."/>
        </authorList>
    </citation>
    <scope>NUCLEOTIDE SEQUENCE [LARGE SCALE GENOMIC DNA]</scope>
    <source>
        <strain evidence="4 5">JC444</strain>
    </source>
</reference>
<gene>
    <name evidence="4" type="ORF">B4O97_12940</name>
</gene>
<dbReference type="GO" id="GO:0005737">
    <property type="term" value="C:cytoplasm"/>
    <property type="evidence" value="ECO:0007669"/>
    <property type="project" value="InterPro"/>
</dbReference>
<sequence>MITLEQVRLLDQKVNQAVELISSLKSENRMLKDKLESYQKKISELEVLLSGLKEDQSEVEVGFRKALDTLSALEKAGENAEIAPEEEKNFEADADSADEDPELADEAELDEEESLEAETGSESEDAELDIF</sequence>
<feature type="compositionally biased region" description="Acidic residues" evidence="3">
    <location>
        <begin position="92"/>
        <end position="131"/>
    </location>
</feature>
<dbReference type="InterPro" id="IPR009252">
    <property type="entry name" value="Cell_div_ZapB"/>
</dbReference>
<keyword evidence="1 2" id="KW-0175">Coiled coil</keyword>
<dbReference type="RefSeq" id="WP_083051424.1">
    <property type="nucleotide sequence ID" value="NZ_CAXXQO010000004.1"/>
</dbReference>
<proteinExistence type="predicted"/>
<comment type="caution">
    <text evidence="4">The sequence shown here is derived from an EMBL/GenBank/DDBJ whole genome shotgun (WGS) entry which is preliminary data.</text>
</comment>
<evidence type="ECO:0000256" key="1">
    <source>
        <dbReference type="ARBA" id="ARBA00023054"/>
    </source>
</evidence>
<evidence type="ECO:0000256" key="2">
    <source>
        <dbReference type="SAM" id="Coils"/>
    </source>
</evidence>
<dbReference type="Proteomes" id="UP000192343">
    <property type="component" value="Unassembled WGS sequence"/>
</dbReference>